<name>A0A7S0JHP3_9EUKA</name>
<dbReference type="EMBL" id="HBER01052872">
    <property type="protein sequence ID" value="CAD8551150.1"/>
    <property type="molecule type" value="Transcribed_RNA"/>
</dbReference>
<dbReference type="PANTHER" id="PTHR12598:SF0">
    <property type="entry name" value="COPPER HOMEOSTASIS PROTEIN CUTC HOMOLOG"/>
    <property type="match status" value="1"/>
</dbReference>
<dbReference type="InterPro" id="IPR043129">
    <property type="entry name" value="ATPase_NBD"/>
</dbReference>
<dbReference type="GO" id="GO:0005507">
    <property type="term" value="F:copper ion binding"/>
    <property type="evidence" value="ECO:0007669"/>
    <property type="project" value="TreeGrafter"/>
</dbReference>
<dbReference type="Gene3D" id="3.20.20.380">
    <property type="entry name" value="Copper homeostasis (CutC) domain"/>
    <property type="match status" value="1"/>
</dbReference>
<dbReference type="InterPro" id="IPR000600">
    <property type="entry name" value="ROK"/>
</dbReference>
<evidence type="ECO:0000256" key="2">
    <source>
        <dbReference type="ARBA" id="ARBA00019014"/>
    </source>
</evidence>
<gene>
    <name evidence="3" type="ORF">CLEP1334_LOCUS26440</name>
</gene>
<reference evidence="3" key="1">
    <citation type="submission" date="2021-01" db="EMBL/GenBank/DDBJ databases">
        <authorList>
            <person name="Corre E."/>
            <person name="Pelletier E."/>
            <person name="Niang G."/>
            <person name="Scheremetjew M."/>
            <person name="Finn R."/>
            <person name="Kale V."/>
            <person name="Holt S."/>
            <person name="Cochrane G."/>
            <person name="Meng A."/>
            <person name="Brown T."/>
            <person name="Cohen L."/>
        </authorList>
    </citation>
    <scope>NUCLEOTIDE SEQUENCE</scope>
    <source>
        <strain evidence="3">RCC1130</strain>
    </source>
</reference>
<dbReference type="PANTHER" id="PTHR12598">
    <property type="entry name" value="COPPER HOMEOSTASIS PROTEIN CUTC"/>
    <property type="match status" value="1"/>
</dbReference>
<dbReference type="AlphaFoldDB" id="A0A7S0JHP3"/>
<dbReference type="HAMAP" id="MF_00795">
    <property type="entry name" value="CutC"/>
    <property type="match status" value="1"/>
</dbReference>
<dbReference type="Pfam" id="PF00480">
    <property type="entry name" value="ROK"/>
    <property type="match status" value="1"/>
</dbReference>
<dbReference type="FunFam" id="3.20.20.380:FF:000001">
    <property type="entry name" value="Copper homeostasis protein CutC"/>
    <property type="match status" value="1"/>
</dbReference>
<dbReference type="InterPro" id="IPR005627">
    <property type="entry name" value="CutC-like"/>
</dbReference>
<dbReference type="Gene3D" id="3.30.420.40">
    <property type="match status" value="2"/>
</dbReference>
<sequence length="596" mass="60884">MVVGLEVCVDSVASALAAEAGGATRLELCEALVEGGLTPSIGKVQAVLESTSLPVHVMVRPRAGDFLYDSHELRIMRADIAALKRAGANGLVLGVLTPQGEVDAPLLRSLVQEAAPLPVSFHRAVDVCRDPVAAVDVLIQAGVARVLTSGGAPAARDGVETLRQMVQVAAGRIVVAAGGGVTEANAASLAQTTEVDEVHGTLRASMPGRMQFQPARVVYMGGEKKNTPEGEFELRVAQTQSVRAASEALWPLAAHGGDRSSEPSPHPLKRRRLAGELPLADFKARRLLGIDVGGTNIRAAVVSGDGAVEANVSLPVAERSSEAVVSRVLEACDAALSQLGLSRSDVSAAGCGAPGLIEEQGVVSAASSFPSWRRVPLAQLLENRLHVPVTLVNDAVAAAAAEGWVGAAAGAGSDVAVVTLGTGVGVSLVMADGSVCGCEGGHHIIDASESAHNCPCGQRGCWEAHVSARALLTRHADAEAGAQRSAGSCAAMIFDAAARGDARAAMLIDELCAHLAVGCINLCRLARVSKVVLAGGLAQAGEPLIESVTQHVKRRCWSVAPPAPVIVGSAIADAQAGVVGAARMAAMAIRRGNARK</sequence>
<dbReference type="InterPro" id="IPR036822">
    <property type="entry name" value="CutC-like_dom_sf"/>
</dbReference>
<dbReference type="SUPFAM" id="SSF53067">
    <property type="entry name" value="Actin-like ATPase domain"/>
    <property type="match status" value="1"/>
</dbReference>
<dbReference type="Pfam" id="PF03932">
    <property type="entry name" value="CutC"/>
    <property type="match status" value="1"/>
</dbReference>
<protein>
    <recommendedName>
        <fullName evidence="2">Copper homeostasis protein cutC homolog</fullName>
    </recommendedName>
</protein>
<proteinExistence type="inferred from homology"/>
<comment type="similarity">
    <text evidence="1">Belongs to the CutC family.</text>
</comment>
<evidence type="ECO:0000313" key="3">
    <source>
        <dbReference type="EMBL" id="CAD8551150.1"/>
    </source>
</evidence>
<evidence type="ECO:0000256" key="1">
    <source>
        <dbReference type="ARBA" id="ARBA00007768"/>
    </source>
</evidence>
<accession>A0A7S0JHP3</accession>
<organism evidence="3">
    <name type="scientific">Calcidiscus leptoporus</name>
    <dbReference type="NCBI Taxonomy" id="127549"/>
    <lineage>
        <taxon>Eukaryota</taxon>
        <taxon>Haptista</taxon>
        <taxon>Haptophyta</taxon>
        <taxon>Prymnesiophyceae</taxon>
        <taxon>Coccolithales</taxon>
        <taxon>Calcidiscaceae</taxon>
        <taxon>Calcidiscus</taxon>
    </lineage>
</organism>
<dbReference type="SUPFAM" id="SSF110395">
    <property type="entry name" value="CutC-like"/>
    <property type="match status" value="1"/>
</dbReference>